<dbReference type="Proteomes" id="UP001171945">
    <property type="component" value="Unassembled WGS sequence"/>
</dbReference>
<organism evidence="1 2">
    <name type="scientific">Candidatus Marithioploca araucensis</name>
    <dbReference type="NCBI Taxonomy" id="70273"/>
    <lineage>
        <taxon>Bacteria</taxon>
        <taxon>Pseudomonadati</taxon>
        <taxon>Pseudomonadota</taxon>
        <taxon>Gammaproteobacteria</taxon>
        <taxon>Thiotrichales</taxon>
        <taxon>Thiotrichaceae</taxon>
        <taxon>Candidatus Marithioploca</taxon>
    </lineage>
</organism>
<gene>
    <name evidence="1" type="ORF">QUF54_06405</name>
</gene>
<protein>
    <submittedName>
        <fullName evidence="1">Uncharacterized protein</fullName>
    </submittedName>
</protein>
<evidence type="ECO:0000313" key="1">
    <source>
        <dbReference type="EMBL" id="MDM8562967.1"/>
    </source>
</evidence>
<sequence length="108" mass="12388">MLQLFGIESPVAEIQQALLIPTEIAKRVGLKSARPVNVKLIEFGLQTKHRDDKKRLYYELTEEGSKHAQYQDTGKKHNSGTLVRTLKWYESVLQFFQALPASKVFKLT</sequence>
<proteinExistence type="predicted"/>
<name>A0ABT7VTT5_9GAMM</name>
<reference evidence="1" key="1">
    <citation type="submission" date="2023-06" db="EMBL/GenBank/DDBJ databases">
        <title>Uncultivated large filamentous bacteria from sulfidic sediments reveal new species and different genomic features in energy metabolism and defense.</title>
        <authorList>
            <person name="Fonseca A."/>
        </authorList>
    </citation>
    <scope>NUCLEOTIDE SEQUENCE</scope>
    <source>
        <strain evidence="1">HSG4</strain>
    </source>
</reference>
<accession>A0ABT7VTT5</accession>
<evidence type="ECO:0000313" key="2">
    <source>
        <dbReference type="Proteomes" id="UP001171945"/>
    </source>
</evidence>
<keyword evidence="2" id="KW-1185">Reference proteome</keyword>
<comment type="caution">
    <text evidence="1">The sequence shown here is derived from an EMBL/GenBank/DDBJ whole genome shotgun (WGS) entry which is preliminary data.</text>
</comment>
<dbReference type="EMBL" id="JAUCGM010000378">
    <property type="protein sequence ID" value="MDM8562967.1"/>
    <property type="molecule type" value="Genomic_DNA"/>
</dbReference>